<dbReference type="RefSeq" id="WP_007920070.1">
    <property type="nucleotide sequence ID" value="NZ_ADVG01000004.1"/>
</dbReference>
<reference evidence="1 2" key="1">
    <citation type="journal article" date="2011" name="Stand. Genomic Sci.">
        <title>Non-contiguous finished genome sequence and contextual data of the filamentous soil bacterium Ktedonobacter racemifer type strain (SOSP1-21).</title>
        <authorList>
            <person name="Chang Y.J."/>
            <person name="Land M."/>
            <person name="Hauser L."/>
            <person name="Chertkov O."/>
            <person name="Del Rio T.G."/>
            <person name="Nolan M."/>
            <person name="Copeland A."/>
            <person name="Tice H."/>
            <person name="Cheng J.F."/>
            <person name="Lucas S."/>
            <person name="Han C."/>
            <person name="Goodwin L."/>
            <person name="Pitluck S."/>
            <person name="Ivanova N."/>
            <person name="Ovchinikova G."/>
            <person name="Pati A."/>
            <person name="Chen A."/>
            <person name="Palaniappan K."/>
            <person name="Mavromatis K."/>
            <person name="Liolios K."/>
            <person name="Brettin T."/>
            <person name="Fiebig A."/>
            <person name="Rohde M."/>
            <person name="Abt B."/>
            <person name="Goker M."/>
            <person name="Detter J.C."/>
            <person name="Woyke T."/>
            <person name="Bristow J."/>
            <person name="Eisen J.A."/>
            <person name="Markowitz V."/>
            <person name="Hugenholtz P."/>
            <person name="Kyrpides N.C."/>
            <person name="Klenk H.P."/>
            <person name="Lapidus A."/>
        </authorList>
    </citation>
    <scope>NUCLEOTIDE SEQUENCE [LARGE SCALE GENOMIC DNA]</scope>
    <source>
        <strain evidence="2">DSM 44963</strain>
    </source>
</reference>
<organism evidence="1 2">
    <name type="scientific">Ktedonobacter racemifer DSM 44963</name>
    <dbReference type="NCBI Taxonomy" id="485913"/>
    <lineage>
        <taxon>Bacteria</taxon>
        <taxon>Bacillati</taxon>
        <taxon>Chloroflexota</taxon>
        <taxon>Ktedonobacteria</taxon>
        <taxon>Ktedonobacterales</taxon>
        <taxon>Ktedonobacteraceae</taxon>
        <taxon>Ktedonobacter</taxon>
    </lineage>
</organism>
<sequence length="119" mass="13542">MSKHRDYITWVDSKTNERKSLIGELLDADQTEAGGANKLHIEGLPPHEQYAIFMAMIKRENKALTSVNEVFESYVKYAREKGAPPVARDRFITETKARKNATLVRIGDKDYFLGLGLKK</sequence>
<keyword evidence="2" id="KW-1185">Reference proteome</keyword>
<dbReference type="AlphaFoldDB" id="D6U025"/>
<protein>
    <submittedName>
        <fullName evidence="1">Uncharacterized protein</fullName>
    </submittedName>
</protein>
<dbReference type="EMBL" id="ADVG01000004">
    <property type="protein sequence ID" value="EFH82165.1"/>
    <property type="molecule type" value="Genomic_DNA"/>
</dbReference>
<evidence type="ECO:0000313" key="2">
    <source>
        <dbReference type="Proteomes" id="UP000004508"/>
    </source>
</evidence>
<gene>
    <name evidence="1" type="ORF">Krac_2950</name>
</gene>
<dbReference type="Proteomes" id="UP000004508">
    <property type="component" value="Unassembled WGS sequence"/>
</dbReference>
<evidence type="ECO:0000313" key="1">
    <source>
        <dbReference type="EMBL" id="EFH82165.1"/>
    </source>
</evidence>
<comment type="caution">
    <text evidence="1">The sequence shown here is derived from an EMBL/GenBank/DDBJ whole genome shotgun (WGS) entry which is preliminary data.</text>
</comment>
<name>D6U025_KTERA</name>
<accession>D6U025</accession>
<dbReference type="InParanoid" id="D6U025"/>
<proteinExistence type="predicted"/>